<keyword evidence="3 6" id="KW-0731">Sigma factor</keyword>
<accession>A0A1H4SDG3</accession>
<reference evidence="10" key="1">
    <citation type="submission" date="2016-10" db="EMBL/GenBank/DDBJ databases">
        <authorList>
            <person name="Varghese N."/>
            <person name="Submissions S."/>
        </authorList>
    </citation>
    <scope>NUCLEOTIDE SEQUENCE [LARGE SCALE GENOMIC DNA]</scope>
    <source>
        <strain evidence="10">DSM 22017</strain>
    </source>
</reference>
<dbReference type="SUPFAM" id="SSF88659">
    <property type="entry name" value="Sigma3 and sigma4 domains of RNA polymerase sigma factors"/>
    <property type="match status" value="1"/>
</dbReference>
<proteinExistence type="inferred from homology"/>
<dbReference type="InterPro" id="IPR036388">
    <property type="entry name" value="WH-like_DNA-bd_sf"/>
</dbReference>
<dbReference type="InterPro" id="IPR013324">
    <property type="entry name" value="RNA_pol_sigma_r3/r4-like"/>
</dbReference>
<dbReference type="GO" id="GO:0006950">
    <property type="term" value="P:response to stress"/>
    <property type="evidence" value="ECO:0007669"/>
    <property type="project" value="UniProtKB-ARBA"/>
</dbReference>
<evidence type="ECO:0000259" key="8">
    <source>
        <dbReference type="Pfam" id="PF08281"/>
    </source>
</evidence>
<name>A0A1H4SDG3_9ACTN</name>
<dbReference type="Gene3D" id="1.10.1740.10">
    <property type="match status" value="1"/>
</dbReference>
<dbReference type="InterPro" id="IPR013325">
    <property type="entry name" value="RNA_pol_sigma_r2"/>
</dbReference>
<evidence type="ECO:0000313" key="9">
    <source>
        <dbReference type="EMBL" id="SEC42179.1"/>
    </source>
</evidence>
<dbReference type="InterPro" id="IPR014284">
    <property type="entry name" value="RNA_pol_sigma-70_dom"/>
</dbReference>
<dbReference type="PANTHER" id="PTHR43133:SF62">
    <property type="entry name" value="RNA POLYMERASE SIGMA FACTOR SIGZ"/>
    <property type="match status" value="1"/>
</dbReference>
<dbReference type="GO" id="GO:0003677">
    <property type="term" value="F:DNA binding"/>
    <property type="evidence" value="ECO:0007669"/>
    <property type="project" value="UniProtKB-KW"/>
</dbReference>
<dbReference type="PROSITE" id="PS01063">
    <property type="entry name" value="SIGMA70_ECF"/>
    <property type="match status" value="1"/>
</dbReference>
<dbReference type="Proteomes" id="UP000198742">
    <property type="component" value="Unassembled WGS sequence"/>
</dbReference>
<feature type="domain" description="RNA polymerase sigma factor 70 region 4 type 2" evidence="8">
    <location>
        <begin position="128"/>
        <end position="178"/>
    </location>
</feature>
<sequence length="192" mass="21435">MVSGVSEFEGRDDVRSLASRLVAGEEAALEAIFDRWSALVHTFALRALADHHDAEEVTQQVFVSAWQARHTLVPTPGALPAWLLGIARHKVADVRAARARDARKVARVAAVPDATTVHDEELVDRVVVRQVVDEMPDPRRAILRLAFWGDLTHNQIADRTELPLGTVKSHLRRGLLELHHRLEEVRHDPSST</sequence>
<dbReference type="Pfam" id="PF04542">
    <property type="entry name" value="Sigma70_r2"/>
    <property type="match status" value="1"/>
</dbReference>
<dbReference type="InterPro" id="IPR000838">
    <property type="entry name" value="RNA_pol_sigma70_ECF_CS"/>
</dbReference>
<dbReference type="InterPro" id="IPR013249">
    <property type="entry name" value="RNA_pol_sigma70_r4_t2"/>
</dbReference>
<dbReference type="InterPro" id="IPR039425">
    <property type="entry name" value="RNA_pol_sigma-70-like"/>
</dbReference>
<evidence type="ECO:0000256" key="5">
    <source>
        <dbReference type="ARBA" id="ARBA00023163"/>
    </source>
</evidence>
<evidence type="ECO:0000259" key="7">
    <source>
        <dbReference type="Pfam" id="PF04542"/>
    </source>
</evidence>
<dbReference type="SUPFAM" id="SSF88946">
    <property type="entry name" value="Sigma2 domain of RNA polymerase sigma factors"/>
    <property type="match status" value="1"/>
</dbReference>
<evidence type="ECO:0000313" key="10">
    <source>
        <dbReference type="Proteomes" id="UP000198742"/>
    </source>
</evidence>
<dbReference type="GO" id="GO:0016987">
    <property type="term" value="F:sigma factor activity"/>
    <property type="evidence" value="ECO:0007669"/>
    <property type="project" value="UniProtKB-KW"/>
</dbReference>
<dbReference type="PANTHER" id="PTHR43133">
    <property type="entry name" value="RNA POLYMERASE ECF-TYPE SIGMA FACTO"/>
    <property type="match status" value="1"/>
</dbReference>
<evidence type="ECO:0000256" key="4">
    <source>
        <dbReference type="ARBA" id="ARBA00023125"/>
    </source>
</evidence>
<evidence type="ECO:0000256" key="1">
    <source>
        <dbReference type="ARBA" id="ARBA00010641"/>
    </source>
</evidence>
<dbReference type="NCBIfam" id="TIGR02937">
    <property type="entry name" value="sigma70-ECF"/>
    <property type="match status" value="1"/>
</dbReference>
<dbReference type="InterPro" id="IPR007627">
    <property type="entry name" value="RNA_pol_sigma70_r2"/>
</dbReference>
<keyword evidence="2 6" id="KW-0805">Transcription regulation</keyword>
<feature type="domain" description="RNA polymerase sigma-70 region 2" evidence="7">
    <location>
        <begin position="33"/>
        <end position="99"/>
    </location>
</feature>
<organism evidence="9 10">
    <name type="scientific">Nocardioides exalbidus</name>
    <dbReference type="NCBI Taxonomy" id="402596"/>
    <lineage>
        <taxon>Bacteria</taxon>
        <taxon>Bacillati</taxon>
        <taxon>Actinomycetota</taxon>
        <taxon>Actinomycetes</taxon>
        <taxon>Propionibacteriales</taxon>
        <taxon>Nocardioidaceae</taxon>
        <taxon>Nocardioides</taxon>
    </lineage>
</organism>
<evidence type="ECO:0000256" key="2">
    <source>
        <dbReference type="ARBA" id="ARBA00023015"/>
    </source>
</evidence>
<dbReference type="STRING" id="402596.SAMN04489844_2265"/>
<protein>
    <recommendedName>
        <fullName evidence="6">RNA polymerase sigma factor</fullName>
    </recommendedName>
</protein>
<evidence type="ECO:0000256" key="6">
    <source>
        <dbReference type="RuleBase" id="RU000716"/>
    </source>
</evidence>
<dbReference type="EMBL" id="FNRT01000002">
    <property type="protein sequence ID" value="SEC42179.1"/>
    <property type="molecule type" value="Genomic_DNA"/>
</dbReference>
<dbReference type="Pfam" id="PF08281">
    <property type="entry name" value="Sigma70_r4_2"/>
    <property type="match status" value="1"/>
</dbReference>
<keyword evidence="4 6" id="KW-0238">DNA-binding</keyword>
<gene>
    <name evidence="9" type="ORF">SAMN04489844_2265</name>
</gene>
<keyword evidence="10" id="KW-1185">Reference proteome</keyword>
<dbReference type="GO" id="GO:0006352">
    <property type="term" value="P:DNA-templated transcription initiation"/>
    <property type="evidence" value="ECO:0007669"/>
    <property type="project" value="InterPro"/>
</dbReference>
<comment type="similarity">
    <text evidence="1 6">Belongs to the sigma-70 factor family. ECF subfamily.</text>
</comment>
<keyword evidence="5 6" id="KW-0804">Transcription</keyword>
<dbReference type="Gene3D" id="1.10.10.10">
    <property type="entry name" value="Winged helix-like DNA-binding domain superfamily/Winged helix DNA-binding domain"/>
    <property type="match status" value="1"/>
</dbReference>
<dbReference type="AlphaFoldDB" id="A0A1H4SDG3"/>
<evidence type="ECO:0000256" key="3">
    <source>
        <dbReference type="ARBA" id="ARBA00023082"/>
    </source>
</evidence>